<dbReference type="AlphaFoldDB" id="A0A8J6PYG9"/>
<keyword evidence="3" id="KW-1185">Reference proteome</keyword>
<dbReference type="EMBL" id="JACVVX010000006">
    <property type="protein sequence ID" value="MBD0416507.1"/>
    <property type="molecule type" value="Genomic_DNA"/>
</dbReference>
<reference evidence="2" key="1">
    <citation type="submission" date="2020-09" db="EMBL/GenBank/DDBJ databases">
        <title>Genome seq and assembly of Tianweitania sp.</title>
        <authorList>
            <person name="Chhetri G."/>
        </authorList>
    </citation>
    <scope>NUCLEOTIDE SEQUENCE</scope>
    <source>
        <strain evidence="2">Rool2</strain>
    </source>
</reference>
<evidence type="ECO:0000313" key="3">
    <source>
        <dbReference type="Proteomes" id="UP000643405"/>
    </source>
</evidence>
<dbReference type="Proteomes" id="UP000643405">
    <property type="component" value="Unassembled WGS sequence"/>
</dbReference>
<evidence type="ECO:0000313" key="2">
    <source>
        <dbReference type="EMBL" id="MBD0416507.1"/>
    </source>
</evidence>
<name>A0A8J6PYG9_9HYPH</name>
<proteinExistence type="predicted"/>
<feature type="region of interest" description="Disordered" evidence="1">
    <location>
        <begin position="72"/>
        <end position="91"/>
    </location>
</feature>
<evidence type="ECO:0008006" key="4">
    <source>
        <dbReference type="Google" id="ProtNLM"/>
    </source>
</evidence>
<gene>
    <name evidence="2" type="ORF">ICI42_17775</name>
</gene>
<organism evidence="2 3">
    <name type="scientific">Oryzicola mucosus</name>
    <dbReference type="NCBI Taxonomy" id="2767425"/>
    <lineage>
        <taxon>Bacteria</taxon>
        <taxon>Pseudomonadati</taxon>
        <taxon>Pseudomonadota</taxon>
        <taxon>Alphaproteobacteria</taxon>
        <taxon>Hyphomicrobiales</taxon>
        <taxon>Phyllobacteriaceae</taxon>
        <taxon>Oryzicola</taxon>
    </lineage>
</organism>
<accession>A0A8J6PYG9</accession>
<evidence type="ECO:0000256" key="1">
    <source>
        <dbReference type="SAM" id="MobiDB-lite"/>
    </source>
</evidence>
<protein>
    <recommendedName>
        <fullName evidence="4">HK97 gp10 family phage protein</fullName>
    </recommendedName>
</protein>
<feature type="compositionally biased region" description="Basic and acidic residues" evidence="1">
    <location>
        <begin position="80"/>
        <end position="89"/>
    </location>
</feature>
<dbReference type="RefSeq" id="WP_188165953.1">
    <property type="nucleotide sequence ID" value="NZ_JACVVX010000006.1"/>
</dbReference>
<sequence length="140" mass="15807">MSMKFVGFERLRRKMARIPDSIKKRAQADLMLAGREINMLQRALAPQDDGVLRGTIRTEPINDAIGPAVAIRAGGPETTKPVRDSEKGTSPEIDYAVEQEYGNEHMKANAYFWPGYRARKKQARKRMVEGMRMTLKKGGK</sequence>
<comment type="caution">
    <text evidence="2">The sequence shown here is derived from an EMBL/GenBank/DDBJ whole genome shotgun (WGS) entry which is preliminary data.</text>
</comment>